<dbReference type="EMBL" id="GGEC01056831">
    <property type="protein sequence ID" value="MBX37315.1"/>
    <property type="molecule type" value="Transcribed_RNA"/>
</dbReference>
<dbReference type="AlphaFoldDB" id="A0A2P2N4F8"/>
<accession>A0A2P2N4F8</accession>
<sequence>MWLSQLPSPMLLHGPYDCHGYQCQTMTMRWTKKRNDQRRNWKWKGNLRTLLNQNLK</sequence>
<reference evidence="1" key="1">
    <citation type="submission" date="2018-02" db="EMBL/GenBank/DDBJ databases">
        <title>Rhizophora mucronata_Transcriptome.</title>
        <authorList>
            <person name="Meera S.P."/>
            <person name="Sreeshan A."/>
            <person name="Augustine A."/>
        </authorList>
    </citation>
    <scope>NUCLEOTIDE SEQUENCE</scope>
    <source>
        <tissue evidence="1">Leaf</tissue>
    </source>
</reference>
<name>A0A2P2N4F8_RHIMU</name>
<protein>
    <submittedName>
        <fullName evidence="1">Uncharacterized protein</fullName>
    </submittedName>
</protein>
<organism evidence="1">
    <name type="scientific">Rhizophora mucronata</name>
    <name type="common">Asiatic mangrove</name>
    <dbReference type="NCBI Taxonomy" id="61149"/>
    <lineage>
        <taxon>Eukaryota</taxon>
        <taxon>Viridiplantae</taxon>
        <taxon>Streptophyta</taxon>
        <taxon>Embryophyta</taxon>
        <taxon>Tracheophyta</taxon>
        <taxon>Spermatophyta</taxon>
        <taxon>Magnoliopsida</taxon>
        <taxon>eudicotyledons</taxon>
        <taxon>Gunneridae</taxon>
        <taxon>Pentapetalae</taxon>
        <taxon>rosids</taxon>
        <taxon>fabids</taxon>
        <taxon>Malpighiales</taxon>
        <taxon>Rhizophoraceae</taxon>
        <taxon>Rhizophora</taxon>
    </lineage>
</organism>
<proteinExistence type="predicted"/>
<evidence type="ECO:0000313" key="1">
    <source>
        <dbReference type="EMBL" id="MBX37315.1"/>
    </source>
</evidence>